<keyword evidence="1" id="KW-1133">Transmembrane helix</keyword>
<evidence type="ECO:0008006" key="3">
    <source>
        <dbReference type="Google" id="ProtNLM"/>
    </source>
</evidence>
<name>A0A6C0HBP5_9ZZZZ</name>
<proteinExistence type="predicted"/>
<dbReference type="EMBL" id="MN739926">
    <property type="protein sequence ID" value="QHT78032.1"/>
    <property type="molecule type" value="Genomic_DNA"/>
</dbReference>
<protein>
    <recommendedName>
        <fullName evidence="3">Phytanoyl-CoA dioxygenase</fullName>
    </recommendedName>
</protein>
<organism evidence="2">
    <name type="scientific">viral metagenome</name>
    <dbReference type="NCBI Taxonomy" id="1070528"/>
    <lineage>
        <taxon>unclassified sequences</taxon>
        <taxon>metagenomes</taxon>
        <taxon>organismal metagenomes</taxon>
    </lineage>
</organism>
<dbReference type="SUPFAM" id="SSF51197">
    <property type="entry name" value="Clavaminate synthase-like"/>
    <property type="match status" value="1"/>
</dbReference>
<feature type="transmembrane region" description="Helical" evidence="1">
    <location>
        <begin position="7"/>
        <end position="27"/>
    </location>
</feature>
<reference evidence="2" key="1">
    <citation type="journal article" date="2020" name="Nature">
        <title>Giant virus diversity and host interactions through global metagenomics.</title>
        <authorList>
            <person name="Schulz F."/>
            <person name="Roux S."/>
            <person name="Paez-Espino D."/>
            <person name="Jungbluth S."/>
            <person name="Walsh D.A."/>
            <person name="Denef V.J."/>
            <person name="McMahon K.D."/>
            <person name="Konstantinidis K.T."/>
            <person name="Eloe-Fadrosh E.A."/>
            <person name="Kyrpides N.C."/>
            <person name="Woyke T."/>
        </authorList>
    </citation>
    <scope>NUCLEOTIDE SEQUENCE</scope>
    <source>
        <strain evidence="2">GVMAG-M-3300023179-90</strain>
    </source>
</reference>
<evidence type="ECO:0000256" key="1">
    <source>
        <dbReference type="SAM" id="Phobius"/>
    </source>
</evidence>
<dbReference type="InterPro" id="IPR008775">
    <property type="entry name" value="Phytyl_CoA_dOase-like"/>
</dbReference>
<keyword evidence="1" id="KW-0812">Transmembrane</keyword>
<sequence length="287" mass="33586">MPVPYKKFTIFILSIVLITFSVYLFFYKDVIEENADKYALHNDGVEIIKNVLDTSEINRLSQLCRENKYADIKRELLQNGKLKNIIQTKVGSHYLFQDYIWIIKKSVVHTCHRDNNGDFFNKNQKHPSYTMLVYLEDMEKCLGIIPNSHKDVNSFNFNFTTPVVNLPCKKGDVILFNANLIHVGCMNKKEDNLRIQLKVTHQDDMKELGYYQNFNKILNKENTVPLFLRKGQYHFSCTFPILSNLTQNENIRTARGSDNGVDIGWFQQAFSYLFYGNPKFYDLPNAF</sequence>
<dbReference type="AlphaFoldDB" id="A0A6C0HBP5"/>
<accession>A0A6C0HBP5</accession>
<keyword evidence="1" id="KW-0472">Membrane</keyword>
<evidence type="ECO:0000313" key="2">
    <source>
        <dbReference type="EMBL" id="QHT78032.1"/>
    </source>
</evidence>
<dbReference type="Gene3D" id="2.60.120.620">
    <property type="entry name" value="q2cbj1_9rhob like domain"/>
    <property type="match status" value="1"/>
</dbReference>
<dbReference type="Pfam" id="PF05721">
    <property type="entry name" value="PhyH"/>
    <property type="match status" value="1"/>
</dbReference>